<evidence type="ECO:0000313" key="7">
    <source>
        <dbReference type="Proteomes" id="UP001497497"/>
    </source>
</evidence>
<dbReference type="InterPro" id="IPR003653">
    <property type="entry name" value="Peptidase_C48_C"/>
</dbReference>
<evidence type="ECO:0000256" key="3">
    <source>
        <dbReference type="ARBA" id="ARBA00022801"/>
    </source>
</evidence>
<organism evidence="6 7">
    <name type="scientific">Lymnaea stagnalis</name>
    <name type="common">Great pond snail</name>
    <name type="synonym">Helix stagnalis</name>
    <dbReference type="NCBI Taxonomy" id="6523"/>
    <lineage>
        <taxon>Eukaryota</taxon>
        <taxon>Metazoa</taxon>
        <taxon>Spiralia</taxon>
        <taxon>Lophotrochozoa</taxon>
        <taxon>Mollusca</taxon>
        <taxon>Gastropoda</taxon>
        <taxon>Heterobranchia</taxon>
        <taxon>Euthyneura</taxon>
        <taxon>Panpulmonata</taxon>
        <taxon>Hygrophila</taxon>
        <taxon>Lymnaeoidea</taxon>
        <taxon>Lymnaeidae</taxon>
        <taxon>Lymnaea</taxon>
    </lineage>
</organism>
<accession>A0AAV2H2R6</accession>
<dbReference type="GO" id="GO:0000338">
    <property type="term" value="P:protein deneddylation"/>
    <property type="evidence" value="ECO:0007669"/>
    <property type="project" value="TreeGrafter"/>
</dbReference>
<evidence type="ECO:0000256" key="1">
    <source>
        <dbReference type="ARBA" id="ARBA00005234"/>
    </source>
</evidence>
<evidence type="ECO:0000313" key="6">
    <source>
        <dbReference type="EMBL" id="CAL1527077.1"/>
    </source>
</evidence>
<feature type="domain" description="Ubiquitin-like protease family profile" evidence="5">
    <location>
        <begin position="19"/>
        <end position="182"/>
    </location>
</feature>
<name>A0AAV2H2R6_LYMST</name>
<dbReference type="Gene3D" id="3.40.395.10">
    <property type="entry name" value="Adenoviral Proteinase, Chain A"/>
    <property type="match status" value="1"/>
</dbReference>
<dbReference type="Proteomes" id="UP001497497">
    <property type="component" value="Unassembled WGS sequence"/>
</dbReference>
<proteinExistence type="inferred from homology"/>
<dbReference type="GO" id="GO:0008234">
    <property type="term" value="F:cysteine-type peptidase activity"/>
    <property type="evidence" value="ECO:0007669"/>
    <property type="project" value="UniProtKB-KW"/>
</dbReference>
<evidence type="ECO:0000256" key="4">
    <source>
        <dbReference type="ARBA" id="ARBA00022807"/>
    </source>
</evidence>
<dbReference type="SUPFAM" id="SSF54001">
    <property type="entry name" value="Cysteine proteinases"/>
    <property type="match status" value="1"/>
</dbReference>
<evidence type="ECO:0000256" key="2">
    <source>
        <dbReference type="ARBA" id="ARBA00022670"/>
    </source>
</evidence>
<keyword evidence="3" id="KW-0378">Hydrolase</keyword>
<dbReference type="InterPro" id="IPR038765">
    <property type="entry name" value="Papain-like_cys_pep_sf"/>
</dbReference>
<gene>
    <name evidence="6" type="ORF">GSLYS_00001254001</name>
</gene>
<keyword evidence="4" id="KW-0788">Thiol protease</keyword>
<dbReference type="PROSITE" id="PS50600">
    <property type="entry name" value="ULP_PROTEASE"/>
    <property type="match status" value="1"/>
</dbReference>
<dbReference type="PANTHER" id="PTHR46468:SF1">
    <property type="entry name" value="SENTRIN-SPECIFIC PROTEASE 8"/>
    <property type="match status" value="1"/>
</dbReference>
<protein>
    <recommendedName>
        <fullName evidence="5">Ubiquitin-like protease family profile domain-containing protein</fullName>
    </recommendedName>
</protein>
<dbReference type="Pfam" id="PF02902">
    <property type="entry name" value="Peptidase_C48"/>
    <property type="match status" value="1"/>
</dbReference>
<comment type="caution">
    <text evidence="6">The sequence shown here is derived from an EMBL/GenBank/DDBJ whole genome shotgun (WGS) entry which is preliminary data.</text>
</comment>
<dbReference type="EMBL" id="CAXITT010000012">
    <property type="protein sequence ID" value="CAL1527077.1"/>
    <property type="molecule type" value="Genomic_DNA"/>
</dbReference>
<sequence>MQSKNMADEDAIVLSFGDSLLRKSDMNLLMEPNWINDKLIGFCFEYYEREQFNHSADRIALISPSVAQLMRFASVEDLVVLLEPLHLPSKQYVFVPINNNSDPTKVGGSHWSLMVYVRSKQEFQHFDALKGSNQPVAKKFVDKLQPFVHAPRGKLKFIEMDCPQQRNNFDCGMYVIAMTEHLIKEFCECFSVGLIEVVNHDMVLQKRRQIESLIQDLAASDPSNVEHHLSS</sequence>
<comment type="similarity">
    <text evidence="1">Belongs to the peptidase C48 family.</text>
</comment>
<keyword evidence="2" id="KW-0645">Protease</keyword>
<dbReference type="PANTHER" id="PTHR46468">
    <property type="entry name" value="SENTRIN-SPECIFIC PROTEASE 8"/>
    <property type="match status" value="1"/>
</dbReference>
<dbReference type="GO" id="GO:0019784">
    <property type="term" value="F:deNEDDylase activity"/>
    <property type="evidence" value="ECO:0007669"/>
    <property type="project" value="InterPro"/>
</dbReference>
<reference evidence="6 7" key="1">
    <citation type="submission" date="2024-04" db="EMBL/GenBank/DDBJ databases">
        <authorList>
            <consortium name="Genoscope - CEA"/>
            <person name="William W."/>
        </authorList>
    </citation>
    <scope>NUCLEOTIDE SEQUENCE [LARGE SCALE GENOMIC DNA]</scope>
</reference>
<dbReference type="GO" id="GO:0006508">
    <property type="term" value="P:proteolysis"/>
    <property type="evidence" value="ECO:0007669"/>
    <property type="project" value="UniProtKB-KW"/>
</dbReference>
<evidence type="ECO:0000259" key="5">
    <source>
        <dbReference type="PROSITE" id="PS50600"/>
    </source>
</evidence>
<dbReference type="AlphaFoldDB" id="A0AAV2H2R6"/>
<dbReference type="InterPro" id="IPR044613">
    <property type="entry name" value="Nep1/2-like"/>
</dbReference>
<keyword evidence="7" id="KW-1185">Reference proteome</keyword>